<evidence type="ECO:0000313" key="2">
    <source>
        <dbReference type="Proteomes" id="UP001431783"/>
    </source>
</evidence>
<name>A0AAW1UQ49_9CUCU</name>
<accession>A0AAW1UQ49</accession>
<dbReference type="PANTHER" id="PTHR45913">
    <property type="entry name" value="EPM2A-INTERACTING PROTEIN 1"/>
    <property type="match status" value="1"/>
</dbReference>
<comment type="caution">
    <text evidence="1">The sequence shown here is derived from an EMBL/GenBank/DDBJ whole genome shotgun (WGS) entry which is preliminary data.</text>
</comment>
<dbReference type="PANTHER" id="PTHR45913:SF5">
    <property type="entry name" value="GENERAL TRANSCRIPTION FACTOR II-I REPEAT DOMAIN-CONTAINING PROTEIN 2A-LIKE PROTEIN"/>
    <property type="match status" value="1"/>
</dbReference>
<evidence type="ECO:0000313" key="1">
    <source>
        <dbReference type="EMBL" id="KAK9882107.1"/>
    </source>
</evidence>
<dbReference type="AlphaFoldDB" id="A0AAW1UQ49"/>
<proteinExistence type="predicted"/>
<reference evidence="1 2" key="1">
    <citation type="submission" date="2023-03" db="EMBL/GenBank/DDBJ databases">
        <title>Genome insight into feeding habits of ladybird beetles.</title>
        <authorList>
            <person name="Li H.-S."/>
            <person name="Huang Y.-H."/>
            <person name="Pang H."/>
        </authorList>
    </citation>
    <scope>NUCLEOTIDE SEQUENCE [LARGE SCALE GENOMIC DNA]</scope>
    <source>
        <strain evidence="1">SYSU_2023b</strain>
        <tissue evidence="1">Whole body</tissue>
    </source>
</reference>
<gene>
    <name evidence="1" type="ORF">WA026_018949</name>
</gene>
<organism evidence="1 2">
    <name type="scientific">Henosepilachna vigintioctopunctata</name>
    <dbReference type="NCBI Taxonomy" id="420089"/>
    <lineage>
        <taxon>Eukaryota</taxon>
        <taxon>Metazoa</taxon>
        <taxon>Ecdysozoa</taxon>
        <taxon>Arthropoda</taxon>
        <taxon>Hexapoda</taxon>
        <taxon>Insecta</taxon>
        <taxon>Pterygota</taxon>
        <taxon>Neoptera</taxon>
        <taxon>Endopterygota</taxon>
        <taxon>Coleoptera</taxon>
        <taxon>Polyphaga</taxon>
        <taxon>Cucujiformia</taxon>
        <taxon>Coccinelloidea</taxon>
        <taxon>Coccinellidae</taxon>
        <taxon>Epilachninae</taxon>
        <taxon>Epilachnini</taxon>
        <taxon>Henosepilachna</taxon>
    </lineage>
</organism>
<dbReference type="Proteomes" id="UP001431783">
    <property type="component" value="Unassembled WGS sequence"/>
</dbReference>
<sequence length="114" mass="13291">MWKTIPEIYKWNLLTLSAIAIYRGNLKTLDFWSFTDCMLKVIDFQQSDLMPATASLFGSTYICEHLFSRMKDVKLKLRNRISDTHLENSLPIATSDIKANVDRLVKEKQYQVSQ</sequence>
<dbReference type="EMBL" id="JARQZJ010000072">
    <property type="protein sequence ID" value="KAK9882107.1"/>
    <property type="molecule type" value="Genomic_DNA"/>
</dbReference>
<protein>
    <submittedName>
        <fullName evidence="1">Uncharacterized protein</fullName>
    </submittedName>
</protein>
<keyword evidence="2" id="KW-1185">Reference proteome</keyword>